<keyword evidence="2" id="KW-0315">Glutamine amidotransferase</keyword>
<reference evidence="3 4" key="1">
    <citation type="submission" date="2019-12" db="EMBL/GenBank/DDBJ databases">
        <title>Full genome sequence of a Bacillus safensis strain isolated from commercially available natto in Indonesia.</title>
        <authorList>
            <person name="Yoshida M."/>
            <person name="Uomi M."/>
            <person name="Waturangi D."/>
            <person name="Ekaputri J.J."/>
            <person name="Setiamarga D.H.E."/>
        </authorList>
    </citation>
    <scope>NUCLEOTIDE SEQUENCE [LARGE SCALE GENOMIC DNA]</scope>
    <source>
        <strain evidence="3 4">IDN1</strain>
    </source>
</reference>
<organism evidence="3 4">
    <name type="scientific">Bacillus safensis</name>
    <dbReference type="NCBI Taxonomy" id="561879"/>
    <lineage>
        <taxon>Bacteria</taxon>
        <taxon>Bacillati</taxon>
        <taxon>Bacillota</taxon>
        <taxon>Bacilli</taxon>
        <taxon>Bacillales</taxon>
        <taxon>Bacillaceae</taxon>
        <taxon>Bacillus</taxon>
    </lineage>
</organism>
<protein>
    <submittedName>
        <fullName evidence="3">Uncharacterized protein</fullName>
    </submittedName>
</protein>
<accession>A0A5S9M474</accession>
<dbReference type="Gene3D" id="3.40.50.2020">
    <property type="match status" value="1"/>
</dbReference>
<dbReference type="PANTHER" id="PTHR11907">
    <property type="entry name" value="AMIDOPHOSPHORIBOSYLTRANSFERASE"/>
    <property type="match status" value="1"/>
</dbReference>
<dbReference type="Gene3D" id="3.60.20.10">
    <property type="entry name" value="Glutamine Phosphoribosylpyrophosphate, subunit 1, domain 1"/>
    <property type="match status" value="1"/>
</dbReference>
<evidence type="ECO:0000256" key="2">
    <source>
        <dbReference type="ARBA" id="ARBA00022962"/>
    </source>
</evidence>
<dbReference type="CDD" id="cd06223">
    <property type="entry name" value="PRTases_typeI"/>
    <property type="match status" value="1"/>
</dbReference>
<dbReference type="InterPro" id="IPR000836">
    <property type="entry name" value="PRTase_dom"/>
</dbReference>
<dbReference type="Proteomes" id="UP000464658">
    <property type="component" value="Chromosome"/>
</dbReference>
<proteinExistence type="predicted"/>
<dbReference type="EMBL" id="AP021906">
    <property type="protein sequence ID" value="BBP87595.1"/>
    <property type="molecule type" value="Genomic_DNA"/>
</dbReference>
<dbReference type="InterPro" id="IPR029057">
    <property type="entry name" value="PRTase-like"/>
</dbReference>
<dbReference type="AlphaFoldDB" id="A0A5S9M474"/>
<sequence length="197" mass="22138">MCFDVVGATYLRDVEPGEMLIINDEGLKSERFSMNINRSMCSMEYIYFSRPDSNINGINVHSARKNLGKKLAEEAHVEADVVTGVPDSSISAAIGYAEATGIPYELGLIKNRYVGRTFIQPSQALREQGVRMKLSAVRGVVEGKRVVMVDDSIVRGTTSRRIVTMLREVRRKSMCALVLRQSHIHVFMELIRPRMKS</sequence>
<evidence type="ECO:0000313" key="3">
    <source>
        <dbReference type="EMBL" id="BBP87595.1"/>
    </source>
</evidence>
<dbReference type="SUPFAM" id="SSF53271">
    <property type="entry name" value="PRTase-like"/>
    <property type="match status" value="1"/>
</dbReference>
<evidence type="ECO:0000313" key="4">
    <source>
        <dbReference type="Proteomes" id="UP000464658"/>
    </source>
</evidence>
<evidence type="ECO:0000256" key="1">
    <source>
        <dbReference type="ARBA" id="ARBA00022679"/>
    </source>
</evidence>
<dbReference type="GO" id="GO:0016740">
    <property type="term" value="F:transferase activity"/>
    <property type="evidence" value="ECO:0007669"/>
    <property type="project" value="UniProtKB-KW"/>
</dbReference>
<keyword evidence="1" id="KW-0808">Transferase</keyword>
<gene>
    <name evidence="3" type="ORF">BsIDN1_12130</name>
</gene>
<name>A0A5S9M474_BACIA</name>
<dbReference type="InterPro" id="IPR029055">
    <property type="entry name" value="Ntn_hydrolases_N"/>
</dbReference>